<dbReference type="InterPro" id="IPR001119">
    <property type="entry name" value="SLH_dom"/>
</dbReference>
<evidence type="ECO:0000313" key="3">
    <source>
        <dbReference type="EMBL" id="SMC76880.1"/>
    </source>
</evidence>
<evidence type="ECO:0000313" key="4">
    <source>
        <dbReference type="Proteomes" id="UP000192790"/>
    </source>
</evidence>
<keyword evidence="4" id="KW-1185">Reference proteome</keyword>
<dbReference type="STRING" id="1122930.SAMN02745168_2417"/>
<sequence>MRKLTAVVLLLLGIQIFSIQIFAESAYIGGTSQIQESNEPVIRHISGTIRLPGNEIAENPIQCRILLLDREQITEDGVVDSVPTEITAILPQGANQVEYRFDYSCGAYQDPVLIDCRISGDDGYTEDNFYAGDSTTPYWYRAVPQEVSGKDSEGVNFTVSAAVQIRGEFKLPEAPEQSGPTLAVTMRAFSDMGTPEKDDDFTIEKDMVFFYGASNEYTLAVPDEPSGYIVSYRLHSFYDSHPYVYNGIPTSGYYDSTGIKQLKTYSEKISPQSGCADEIDFAPPAYDYEGLTDVKTHWAKSYIYEMTARGILSTKDASDTFRPDDCVTRGECVEAAIGLFGLNETASEPIFNDVTSDTPYYKAVTTAYHCGLIKGCPDGNFYPNDPITRQDMEVILYRGIVGRFQLEPDQINIMAVGDPSLISDKDEIAPYAYDAVALCFQYYIDMFKTDNRSNPRATLTRGELASEFYRCLKFLDRNL</sequence>
<dbReference type="AlphaFoldDB" id="A0A1W2BV70"/>
<keyword evidence="1" id="KW-0677">Repeat</keyword>
<evidence type="ECO:0000256" key="1">
    <source>
        <dbReference type="ARBA" id="ARBA00022737"/>
    </source>
</evidence>
<dbReference type="OrthoDB" id="9798386at2"/>
<dbReference type="PROSITE" id="PS51272">
    <property type="entry name" value="SLH"/>
    <property type="match status" value="3"/>
</dbReference>
<dbReference type="InterPro" id="IPR051465">
    <property type="entry name" value="Cell_Envelope_Struct_Comp"/>
</dbReference>
<reference evidence="3 4" key="1">
    <citation type="submission" date="2017-04" db="EMBL/GenBank/DDBJ databases">
        <authorList>
            <person name="Afonso C.L."/>
            <person name="Miller P.J."/>
            <person name="Scott M.A."/>
            <person name="Spackman E."/>
            <person name="Goraichik I."/>
            <person name="Dimitrov K.M."/>
            <person name="Suarez D.L."/>
            <person name="Swayne D.E."/>
        </authorList>
    </citation>
    <scope>NUCLEOTIDE SEQUENCE [LARGE SCALE GENOMIC DNA]</scope>
    <source>
        <strain evidence="3 4">DSM 12816</strain>
    </source>
</reference>
<accession>A0A1W2BV70</accession>
<name>A0A1W2BV70_9FIRM</name>
<feature type="domain" description="SLH" evidence="2">
    <location>
        <begin position="286"/>
        <end position="346"/>
    </location>
</feature>
<dbReference type="RefSeq" id="WP_159448101.1">
    <property type="nucleotide sequence ID" value="NZ_FWXW01000006.1"/>
</dbReference>
<dbReference type="Pfam" id="PF00395">
    <property type="entry name" value="SLH"/>
    <property type="match status" value="3"/>
</dbReference>
<dbReference type="PANTHER" id="PTHR43308">
    <property type="entry name" value="OUTER MEMBRANE PROTEIN ALPHA-RELATED"/>
    <property type="match status" value="1"/>
</dbReference>
<feature type="domain" description="SLH" evidence="2">
    <location>
        <begin position="347"/>
        <end position="410"/>
    </location>
</feature>
<gene>
    <name evidence="3" type="ORF">SAMN02745168_2417</name>
</gene>
<organism evidence="3 4">
    <name type="scientific">Papillibacter cinnamivorans DSM 12816</name>
    <dbReference type="NCBI Taxonomy" id="1122930"/>
    <lineage>
        <taxon>Bacteria</taxon>
        <taxon>Bacillati</taxon>
        <taxon>Bacillota</taxon>
        <taxon>Clostridia</taxon>
        <taxon>Eubacteriales</taxon>
        <taxon>Oscillospiraceae</taxon>
        <taxon>Papillibacter</taxon>
    </lineage>
</organism>
<feature type="domain" description="SLH" evidence="2">
    <location>
        <begin position="419"/>
        <end position="479"/>
    </location>
</feature>
<evidence type="ECO:0000259" key="2">
    <source>
        <dbReference type="PROSITE" id="PS51272"/>
    </source>
</evidence>
<dbReference type="EMBL" id="FWXW01000006">
    <property type="protein sequence ID" value="SMC76880.1"/>
    <property type="molecule type" value="Genomic_DNA"/>
</dbReference>
<protein>
    <submittedName>
        <fullName evidence="3">S-layer homology domain-containing protein</fullName>
    </submittedName>
</protein>
<proteinExistence type="predicted"/>
<dbReference type="Proteomes" id="UP000192790">
    <property type="component" value="Unassembled WGS sequence"/>
</dbReference>